<dbReference type="EMBL" id="RSAS01000372">
    <property type="protein sequence ID" value="RRR72823.1"/>
    <property type="molecule type" value="Genomic_DNA"/>
</dbReference>
<sequence length="241" mass="25992">MKLRFCPEVYAWLVSLDAAPVPVAPPSAITEHVAACVRCRGGVLLLAGELLGAPFAPAAGDCDQCQDDLAAFIDLERDEGTLTALHEYAHVWWHLWQCADCVEVYRMVLTLQQAEAEQRLPPLPLLSLVPPPLHVVLPRTHILEALAAQRVVGQSGCVDDLLLFEGPVAGCVLTVSLRQQDECWYLWGHGLPPPTGSLVVKMGAECHLAPFDTYGQTLVGPLPTSLLLDGTGPPLELGVWG</sequence>
<dbReference type="AlphaFoldDB" id="A0A426U0X2"/>
<accession>A0A426U0X2</accession>
<gene>
    <name evidence="1" type="ORF">EI684_09635</name>
</gene>
<proteinExistence type="predicted"/>
<organism evidence="1 2">
    <name type="scientific">Candidatus Viridilinea halotolerans</name>
    <dbReference type="NCBI Taxonomy" id="2491704"/>
    <lineage>
        <taxon>Bacteria</taxon>
        <taxon>Bacillati</taxon>
        <taxon>Chloroflexota</taxon>
        <taxon>Chloroflexia</taxon>
        <taxon>Chloroflexales</taxon>
        <taxon>Chloroflexineae</taxon>
        <taxon>Oscillochloridaceae</taxon>
        <taxon>Candidatus Viridilinea</taxon>
    </lineage>
</organism>
<evidence type="ECO:0000313" key="1">
    <source>
        <dbReference type="EMBL" id="RRR72823.1"/>
    </source>
</evidence>
<comment type="caution">
    <text evidence="1">The sequence shown here is derived from an EMBL/GenBank/DDBJ whole genome shotgun (WGS) entry which is preliminary data.</text>
</comment>
<evidence type="ECO:0000313" key="2">
    <source>
        <dbReference type="Proteomes" id="UP000280307"/>
    </source>
</evidence>
<dbReference type="Proteomes" id="UP000280307">
    <property type="component" value="Unassembled WGS sequence"/>
</dbReference>
<reference evidence="1 2" key="1">
    <citation type="submission" date="2018-12" db="EMBL/GenBank/DDBJ databases">
        <title>Genome Sequence of Candidatus Viridilinea halotolerans isolated from saline sulfide-rich spring.</title>
        <authorList>
            <person name="Grouzdev D.S."/>
            <person name="Burganskaya E.I."/>
            <person name="Krutkina M.S."/>
            <person name="Sukhacheva M.V."/>
            <person name="Gorlenko V.M."/>
        </authorList>
    </citation>
    <scope>NUCLEOTIDE SEQUENCE [LARGE SCALE GENOMIC DNA]</scope>
    <source>
        <strain evidence="1">Chok-6</strain>
    </source>
</reference>
<name>A0A426U0X2_9CHLR</name>
<protein>
    <submittedName>
        <fullName evidence="1">Uncharacterized protein</fullName>
    </submittedName>
</protein>